<keyword evidence="2" id="KW-1185">Reference proteome</keyword>
<reference evidence="1" key="1">
    <citation type="journal article" date="2022" name="DNA Res.">
        <title>Genome analysis of five recently described species of the CUG-Ser clade uncovers Candida theae as a new hybrid lineage with pathogenic potential in the Candida parapsilosis species complex.</title>
        <authorList>
            <person name="Mixao V."/>
            <person name="Del Olmo V."/>
            <person name="Hegedusova E."/>
            <person name="Saus E."/>
            <person name="Pryszcz L."/>
            <person name="Cillingova A."/>
            <person name="Nosek J."/>
            <person name="Gabaldon T."/>
        </authorList>
    </citation>
    <scope>NUCLEOTIDE SEQUENCE</scope>
    <source>
        <strain evidence="1">CBS 10844</strain>
    </source>
</reference>
<dbReference type="Proteomes" id="UP001202479">
    <property type="component" value="Unassembled WGS sequence"/>
</dbReference>
<dbReference type="SUPFAM" id="SSF52949">
    <property type="entry name" value="Macro domain-like"/>
    <property type="match status" value="1"/>
</dbReference>
<dbReference type="GeneID" id="73379931"/>
<proteinExistence type="predicted"/>
<protein>
    <submittedName>
        <fullName evidence="1">Uncharacterized protein</fullName>
    </submittedName>
</protein>
<accession>A0AAI9SXG6</accession>
<dbReference type="RefSeq" id="XP_049180643.1">
    <property type="nucleotide sequence ID" value="XM_049323530.1"/>
</dbReference>
<gene>
    <name evidence="1" type="ORF">KGF56_002314</name>
</gene>
<name>A0AAI9SXG6_9ASCO</name>
<organism evidence="1 2">
    <name type="scientific">Candida oxycetoniae</name>
    <dbReference type="NCBI Taxonomy" id="497107"/>
    <lineage>
        <taxon>Eukaryota</taxon>
        <taxon>Fungi</taxon>
        <taxon>Dikarya</taxon>
        <taxon>Ascomycota</taxon>
        <taxon>Saccharomycotina</taxon>
        <taxon>Pichiomycetes</taxon>
        <taxon>Debaryomycetaceae</taxon>
        <taxon>Candida/Lodderomyces clade</taxon>
        <taxon>Candida</taxon>
    </lineage>
</organism>
<dbReference type="AlphaFoldDB" id="A0AAI9SXG6"/>
<evidence type="ECO:0000313" key="1">
    <source>
        <dbReference type="EMBL" id="KAI3404898.2"/>
    </source>
</evidence>
<evidence type="ECO:0000313" key="2">
    <source>
        <dbReference type="Proteomes" id="UP001202479"/>
    </source>
</evidence>
<dbReference type="EMBL" id="JAHUZD010000073">
    <property type="protein sequence ID" value="KAI3404898.2"/>
    <property type="molecule type" value="Genomic_DNA"/>
</dbReference>
<dbReference type="InterPro" id="IPR043472">
    <property type="entry name" value="Macro_dom-like"/>
</dbReference>
<dbReference type="Gene3D" id="3.40.220.10">
    <property type="entry name" value="Leucine Aminopeptidase, subunit E, domain 1"/>
    <property type="match status" value="1"/>
</dbReference>
<comment type="caution">
    <text evidence="1">The sequence shown here is derived from an EMBL/GenBank/DDBJ whole genome shotgun (WGS) entry which is preliminary data.</text>
</comment>
<sequence length="405" mass="45108">MFRKFARFSSTKSFSVESVVLFSTPNNLAQVIQDSIALHRESDLQVVVAGIDTVLHSRNGVSELWLDHKVKIHSSVLLEEANTRNWRNISGSIGLNLRHEMNMKMSVANTIFSTGSSVTLFYLDSNGGPSGSGPAHSGEHLSSLVVDLPRGVVPSHAKATVLDNWVPLFPRSFKITSCIGNLLKTVEKAPAAQYLEESEKLMALKSKETQVFVRICNTGERFKVVAGGGGWGAKAGILALSPEAAPKVGDEIEFYMVPENNHSEQKQQEQHHRHRHHHHMIFTSSYEEKSYSPASTSEQVLENKKYPMAFKQYNEHCNSHTDLLGTALLVEESGTSIACLFTSDFTQTPHQIVKHTENALRDLFNQVGHCKVNIPKINSGIFNVPWELTEAVLINSELEFNVYIW</sequence>